<protein>
    <submittedName>
        <fullName evidence="1">Uncharacterized protein</fullName>
    </submittedName>
</protein>
<reference evidence="1" key="1">
    <citation type="journal article" date="2020" name="Stud. Mycol.">
        <title>101 Dothideomycetes genomes: a test case for predicting lifestyles and emergence of pathogens.</title>
        <authorList>
            <person name="Haridas S."/>
            <person name="Albert R."/>
            <person name="Binder M."/>
            <person name="Bloem J."/>
            <person name="Labutti K."/>
            <person name="Salamov A."/>
            <person name="Andreopoulos B."/>
            <person name="Baker S."/>
            <person name="Barry K."/>
            <person name="Bills G."/>
            <person name="Bluhm B."/>
            <person name="Cannon C."/>
            <person name="Castanera R."/>
            <person name="Culley D."/>
            <person name="Daum C."/>
            <person name="Ezra D."/>
            <person name="Gonzalez J."/>
            <person name="Henrissat B."/>
            <person name="Kuo A."/>
            <person name="Liang C."/>
            <person name="Lipzen A."/>
            <person name="Lutzoni F."/>
            <person name="Magnuson J."/>
            <person name="Mondo S."/>
            <person name="Nolan M."/>
            <person name="Ohm R."/>
            <person name="Pangilinan J."/>
            <person name="Park H.-J."/>
            <person name="Ramirez L."/>
            <person name="Alfaro M."/>
            <person name="Sun H."/>
            <person name="Tritt A."/>
            <person name="Yoshinaga Y."/>
            <person name="Zwiers L.-H."/>
            <person name="Turgeon B."/>
            <person name="Goodwin S."/>
            <person name="Spatafora J."/>
            <person name="Crous P."/>
            <person name="Grigoriev I."/>
        </authorList>
    </citation>
    <scope>NUCLEOTIDE SEQUENCE</scope>
    <source>
        <strain evidence="1">CBS 122681</strain>
    </source>
</reference>
<dbReference type="EMBL" id="MU004352">
    <property type="protein sequence ID" value="KAF2655195.1"/>
    <property type="molecule type" value="Genomic_DNA"/>
</dbReference>
<name>A0A6A6T5A5_9PLEO</name>
<keyword evidence="2" id="KW-1185">Reference proteome</keyword>
<proteinExistence type="predicted"/>
<evidence type="ECO:0000313" key="2">
    <source>
        <dbReference type="Proteomes" id="UP000799324"/>
    </source>
</evidence>
<organism evidence="1 2">
    <name type="scientific">Lophiostoma macrostomum CBS 122681</name>
    <dbReference type="NCBI Taxonomy" id="1314788"/>
    <lineage>
        <taxon>Eukaryota</taxon>
        <taxon>Fungi</taxon>
        <taxon>Dikarya</taxon>
        <taxon>Ascomycota</taxon>
        <taxon>Pezizomycotina</taxon>
        <taxon>Dothideomycetes</taxon>
        <taxon>Pleosporomycetidae</taxon>
        <taxon>Pleosporales</taxon>
        <taxon>Lophiostomataceae</taxon>
        <taxon>Lophiostoma</taxon>
    </lineage>
</organism>
<evidence type="ECO:0000313" key="1">
    <source>
        <dbReference type="EMBL" id="KAF2655195.1"/>
    </source>
</evidence>
<sequence length="285" mass="33424">MALFAVPTGSSTESSITEYPVYSRLRKPVLGSRFPTSKVSHNTEDLKQPTHIPMNVNSVIEYKDAMKERYEDTQMRTVAAFDITREWECKDGYTSNCRQAEGAYDYFTQSYNIGHKPHCGDCATEVKLMWKNFESLYYYRDSENYLDLQRFKDTTYARARNLIRRAVHRRLVKLRRETPANEVPLKLHNLKIVLKTAMRRWKADTILFQNWIEDWVDHSRDSVALLSDEYEDRMYVASLLLRSQYKALDDVSDAESEVSFTYRRKKADFDYDDISGGECDKVKGM</sequence>
<dbReference type="Proteomes" id="UP000799324">
    <property type="component" value="Unassembled WGS sequence"/>
</dbReference>
<dbReference type="AlphaFoldDB" id="A0A6A6T5A5"/>
<gene>
    <name evidence="1" type="ORF">K491DRAFT_747471</name>
</gene>
<accession>A0A6A6T5A5</accession>